<dbReference type="GO" id="GO:0007059">
    <property type="term" value="P:chromosome segregation"/>
    <property type="evidence" value="ECO:0007669"/>
    <property type="project" value="UniProtKB-KW"/>
</dbReference>
<evidence type="ECO:0000256" key="4">
    <source>
        <dbReference type="ARBA" id="ARBA00022658"/>
    </source>
</evidence>
<comment type="subcellular location">
    <subcellularLocation>
        <location evidence="1">Nucleus</location>
    </subcellularLocation>
</comment>
<keyword evidence="7" id="KW-0539">Nucleus</keyword>
<dbReference type="CDD" id="cd00155">
    <property type="entry name" value="RasGEF"/>
    <property type="match status" value="1"/>
</dbReference>
<evidence type="ECO:0000313" key="14">
    <source>
        <dbReference type="Proteomes" id="UP001150538"/>
    </source>
</evidence>
<dbReference type="PROSITE" id="PS50009">
    <property type="entry name" value="RASGEF_CAT"/>
    <property type="match status" value="1"/>
</dbReference>
<dbReference type="GO" id="GO:0007265">
    <property type="term" value="P:Ras protein signal transduction"/>
    <property type="evidence" value="ECO:0007669"/>
    <property type="project" value="TreeGrafter"/>
</dbReference>
<proteinExistence type="inferred from homology"/>
<feature type="compositionally biased region" description="Polar residues" evidence="10">
    <location>
        <begin position="377"/>
        <end position="386"/>
    </location>
</feature>
<dbReference type="InterPro" id="IPR019440">
    <property type="entry name" value="MAU2"/>
</dbReference>
<dbReference type="InterPro" id="IPR000651">
    <property type="entry name" value="Ras-like_Gua-exchang_fac_N"/>
</dbReference>
<keyword evidence="6" id="KW-0159">Chromosome partition</keyword>
<feature type="region of interest" description="Disordered" evidence="10">
    <location>
        <begin position="174"/>
        <end position="226"/>
    </location>
</feature>
<accession>A0A9W8A329</accession>
<feature type="domain" description="Ras-GEF" evidence="11">
    <location>
        <begin position="830"/>
        <end position="1110"/>
    </location>
</feature>
<dbReference type="CDD" id="cd06224">
    <property type="entry name" value="REM"/>
    <property type="match status" value="1"/>
</dbReference>
<feature type="region of interest" description="Disordered" evidence="10">
    <location>
        <begin position="694"/>
        <end position="758"/>
    </location>
</feature>
<feature type="compositionally biased region" description="Polar residues" evidence="10">
    <location>
        <begin position="1255"/>
        <end position="1269"/>
    </location>
</feature>
<keyword evidence="4 9" id="KW-0344">Guanine-nucleotide releasing factor</keyword>
<protein>
    <submittedName>
        <fullName evidence="13">Uncharacterized protein</fullName>
    </submittedName>
</protein>
<dbReference type="SUPFAM" id="SSF48366">
    <property type="entry name" value="Ras GEF"/>
    <property type="match status" value="1"/>
</dbReference>
<dbReference type="GO" id="GO:0005634">
    <property type="term" value="C:nucleus"/>
    <property type="evidence" value="ECO:0007669"/>
    <property type="project" value="UniProtKB-SubCell"/>
</dbReference>
<dbReference type="GO" id="GO:0051301">
    <property type="term" value="P:cell division"/>
    <property type="evidence" value="ECO:0007669"/>
    <property type="project" value="UniProtKB-KW"/>
</dbReference>
<feature type="compositionally biased region" description="Low complexity" evidence="10">
    <location>
        <begin position="731"/>
        <end position="744"/>
    </location>
</feature>
<feature type="region of interest" description="Disordered" evidence="10">
    <location>
        <begin position="1335"/>
        <end position="1495"/>
    </location>
</feature>
<name>A0A9W8A329_9FUNG</name>
<feature type="compositionally biased region" description="Low complexity" evidence="10">
    <location>
        <begin position="1123"/>
        <end position="1137"/>
    </location>
</feature>
<dbReference type="GO" id="GO:0005886">
    <property type="term" value="C:plasma membrane"/>
    <property type="evidence" value="ECO:0007669"/>
    <property type="project" value="TreeGrafter"/>
</dbReference>
<comment type="similarity">
    <text evidence="2">Belongs to the SCC4/mau-2 family.</text>
</comment>
<dbReference type="Pfam" id="PF10345">
    <property type="entry name" value="Cohesin_load"/>
    <property type="match status" value="1"/>
</dbReference>
<dbReference type="GO" id="GO:0007064">
    <property type="term" value="P:mitotic sister chromatid cohesion"/>
    <property type="evidence" value="ECO:0007669"/>
    <property type="project" value="InterPro"/>
</dbReference>
<evidence type="ECO:0000256" key="1">
    <source>
        <dbReference type="ARBA" id="ARBA00004123"/>
    </source>
</evidence>
<gene>
    <name evidence="13" type="ORF">H4219_003812</name>
</gene>
<dbReference type="SMART" id="SM00147">
    <property type="entry name" value="RasGEF"/>
    <property type="match status" value="1"/>
</dbReference>
<feature type="compositionally biased region" description="Basic and acidic residues" evidence="10">
    <location>
        <begin position="694"/>
        <end position="703"/>
    </location>
</feature>
<feature type="compositionally biased region" description="Polar residues" evidence="10">
    <location>
        <begin position="1290"/>
        <end position="1319"/>
    </location>
</feature>
<feature type="compositionally biased region" description="Low complexity" evidence="10">
    <location>
        <begin position="1589"/>
        <end position="1602"/>
    </location>
</feature>
<feature type="domain" description="N-terminal Ras-GEF" evidence="12">
    <location>
        <begin position="510"/>
        <end position="643"/>
    </location>
</feature>
<feature type="compositionally biased region" description="Basic and acidic residues" evidence="10">
    <location>
        <begin position="1343"/>
        <end position="1357"/>
    </location>
</feature>
<keyword evidence="8" id="KW-0131">Cell cycle</keyword>
<feature type="compositionally biased region" description="Acidic residues" evidence="10">
    <location>
        <begin position="1373"/>
        <end position="1384"/>
    </location>
</feature>
<dbReference type="OrthoDB" id="546434at2759"/>
<evidence type="ECO:0000256" key="8">
    <source>
        <dbReference type="ARBA" id="ARBA00023306"/>
    </source>
</evidence>
<comment type="caution">
    <text evidence="13">The sequence shown here is derived from an EMBL/GenBank/DDBJ whole genome shotgun (WGS) entry which is preliminary data.</text>
</comment>
<feature type="compositionally biased region" description="Low complexity" evidence="10">
    <location>
        <begin position="1405"/>
        <end position="1434"/>
    </location>
</feature>
<dbReference type="InterPro" id="IPR023578">
    <property type="entry name" value="Ras_GEF_dom_sf"/>
</dbReference>
<dbReference type="EMBL" id="JANBPU010000105">
    <property type="protein sequence ID" value="KAJ1916366.1"/>
    <property type="molecule type" value="Genomic_DNA"/>
</dbReference>
<sequence length="2329" mass="260549">MFGRPPPRVPLTINIDTHEIMSPKNYSRSKISKHSPQDGDLSSADTYTEHRQGMGRHPSLASPSFPTLGSRKQQYQHHPWQQKQTYAMPPHSTVSTTTQATMTTVPIRNTTERYMHQASLDLEGEDDFEFDKKSNSSLFFGKSEDEDDEDNRVAHEALQNSPTFQATRSMFSRNDRQEEDNNDLTCAIGNTTGQSHKLHAPDCIQSSPSRTLVSDSRPNSDQIELLPPPLFELPQVSSAGSVSNTLVDSEHHAHVQPTSPTLSSAPECSSPTTPTSIVDKGRRRSAQSDNTKNKSSSNTTIDIDTEKFVLSDPVEAYRTISRALRGLNIPRSPYASSNNDSDPKIKIPSATENKILSEAELEAIKNANDILKEHFSSQKPNKSQYSSRRHYQVFQNSSKERGTSKPTNNPSQTKGGEKPLEVATSSAQRDGARRHDSIMTINFSEDSKQGSLFDAEANIRSHQVAQRARKIEKLLGKDVDRSAIIKSFKRQDNMWYLGSTYDKFDISLDMEGRVDGGTWEALIEYLTPPGPIQVDYEIAFLLTFREFATPRLFCDALMRRYRIQPPEGIDLQQTKIWQEKKQRPVQLRVYQIIRSWYTDYWFGLEDDECLPRLTEFLSSEVSKNPRLSGHKLRACEKLISGMEQRMRSDTTWLSRDNGLPEVFSSPSEPAVSISKPLESNSAVKIAARSSSLEKLRVHNKSKETQATMNTPTSHTFLLPRSIDGGQPILPASPVSRPSASSITSQVSPDNSSVRSRGHFNLKSPVVNKLRRRRPSDVSTFSLESGASLADSTHAAGSDVDTEANELFQEALGLDISSNSYKNITSVVQLPPSLVAIQITILLSEYFCSIQPHELLRGEFSKKAGSMAVNVKKMSQWNTQLTRWVSHLILLEKTPESRCRMLKYFIQVGSKCMRLKNYDAVVAIQCALNSAAVLRLKKTWALLPSKFGKLNEEIQKATKSERNYRDYRAMVRKAEPPFLPFLGLYLTDLTFINDGNPNMRRRKLVSPVGIDDETWSKQREQENMKAQAIDTEKDGKDIDITSKSILINFDKHYKVAAIIREIQKFQVKYKGNYLVSTAPIGEYIVGEWTNIDTSQINEDVLYDMSLQREPREGMRQLTVNCNVPQSPSSSNGPSSATSLFSRPKTSYSSLQESPVRISMSEFKNVKGVLSSPVKQTKGSPSKVDSKVFTASVDTGIHKLINAPSKARQLLGVNAPRPQTNYEVSSSSSGMARYMSKKSFSSGADGDHPNVTPLRIPSQSPSRHTKLGNQYSSSYSPSRSFGSSPLRPHTAKITSMFSRERSSTSNSLDLPAVTKTQSSKSALTKNTHLFKSCAVDDEEDPFTTKPKEDHFVSKDKEAVAESSNNSLVESIPEEKLEEVEEEEVEESEQKPLVSEKPPSIEIDIQESRSSTDSFFSSDDLESVSSESSSISSLNSLTGMSNRHKTKRPPSKAAALLGISPDAPASIQGPLLRPATSSNSTRGLGMTILGHNTNGSLRADKGMAIQRRYHRGKAGSGSPPPPPVPPKPGNYKPGQKLTTMHSQPTLRRSSDSIGGERQYGSIARNLGTPTHKVPHISSHRHRRRYDTGAKQSLPLESPSISSLNSAQSKSSTESRRQQPKMHRETKIYSIEQSVNLKFISMASSTPQPVVMLPPGMSYHTFIKIESVETYWALTEYFVTKAMVERSKESEQQLVLNTLPMNRTNDYMQQAENIKRQILGHQALWKSHILKAITSLEVILQAETLRDAANQENLFIARFEITPLQSVLTRLRLAEILGTWCDNFEAQEFQLQKAVLIVERTIADPHWQNIVLMAQCKYLQQINNSKIAEARLKKAFMDAKSSDNFEWVYRILLELSQMYSRHDDMKSVINCLNHGAVYALRRNDISVHVCFQLEKAQKLLGKHEWNQMKSILDSIESVYSQQNSNTEPKALIGTIPHIRLCYVILKAIYLIHSGDTAGAVGLLQEAFGILNQWKQSLDIKVHHISTRIQQQLSSNAGQLSTEELYYRSQNIQQFKIDKTSTPTREDASGAWFDIECSPPRINSTTKVNPMYADRNNIANSESVQKAPTVSWKWKTPQEVYAVILVLYTLCGKKDSQSQVFEKQLDNARKSFNNGGQSLGHSASHDFLDANILLLRFDSELQSGQIGKAKCTLDEVQTKHARLIKDARLQDMVVLRIAMYHHRIGKRAFAINIYNQIARLGKERDTRVLAAVHQVMLLLGDNLADTKEVEKQVRTLEESSKYTQSTTLKAAIEMIRAVSCSEIVKSKEHMLRCLNMSLAAANTQLQSIALTFMASIFLTTHLDQSKNMAMAASNISTKSQDTLVGMLSGSLLEG</sequence>
<feature type="compositionally biased region" description="Polar residues" evidence="10">
    <location>
        <begin position="1533"/>
        <end position="1544"/>
    </location>
</feature>
<dbReference type="InterPro" id="IPR036964">
    <property type="entry name" value="RASGEF_cat_dom_sf"/>
</dbReference>
<dbReference type="InterPro" id="IPR008937">
    <property type="entry name" value="Ras-like_GEF"/>
</dbReference>
<feature type="compositionally biased region" description="Polar residues" evidence="10">
    <location>
        <begin position="256"/>
        <end position="276"/>
    </location>
</feature>
<evidence type="ECO:0000256" key="10">
    <source>
        <dbReference type="SAM" id="MobiDB-lite"/>
    </source>
</evidence>
<feature type="compositionally biased region" description="Basic and acidic residues" evidence="10">
    <location>
        <begin position="1609"/>
        <end position="1621"/>
    </location>
</feature>
<feature type="compositionally biased region" description="Polar residues" evidence="10">
    <location>
        <begin position="204"/>
        <end position="222"/>
    </location>
</feature>
<reference evidence="13" key="1">
    <citation type="submission" date="2022-07" db="EMBL/GenBank/DDBJ databases">
        <title>Phylogenomic reconstructions and comparative analyses of Kickxellomycotina fungi.</title>
        <authorList>
            <person name="Reynolds N.K."/>
            <person name="Stajich J.E."/>
            <person name="Barry K."/>
            <person name="Grigoriev I.V."/>
            <person name="Crous P."/>
            <person name="Smith M.E."/>
        </authorList>
    </citation>
    <scope>NUCLEOTIDE SEQUENCE</scope>
    <source>
        <strain evidence="13">NBRC 100468</strain>
    </source>
</reference>
<feature type="region of interest" description="Disordered" evidence="10">
    <location>
        <begin position="1120"/>
        <end position="1142"/>
    </location>
</feature>
<dbReference type="SMART" id="SM00229">
    <property type="entry name" value="RasGEFN"/>
    <property type="match status" value="1"/>
</dbReference>
<feature type="compositionally biased region" description="Pro residues" evidence="10">
    <location>
        <begin position="1515"/>
        <end position="1525"/>
    </location>
</feature>
<feature type="compositionally biased region" description="Polar residues" evidence="10">
    <location>
        <begin position="745"/>
        <end position="754"/>
    </location>
</feature>
<evidence type="ECO:0000259" key="12">
    <source>
        <dbReference type="PROSITE" id="PS50212"/>
    </source>
</evidence>
<feature type="region of interest" description="Disordered" evidence="10">
    <location>
        <begin position="376"/>
        <end position="435"/>
    </location>
</feature>
<dbReference type="PANTHER" id="PTHR23113:SF354">
    <property type="entry name" value="BUD SITE SELECTION PROTEIN 5"/>
    <property type="match status" value="1"/>
</dbReference>
<dbReference type="Pfam" id="PF00618">
    <property type="entry name" value="RasGEF_N"/>
    <property type="match status" value="1"/>
</dbReference>
<evidence type="ECO:0000256" key="5">
    <source>
        <dbReference type="ARBA" id="ARBA00022776"/>
    </source>
</evidence>
<evidence type="ECO:0000259" key="11">
    <source>
        <dbReference type="PROSITE" id="PS50009"/>
    </source>
</evidence>
<feature type="compositionally biased region" description="Polar residues" evidence="10">
    <location>
        <begin position="61"/>
        <end position="70"/>
    </location>
</feature>
<dbReference type="PANTHER" id="PTHR23113">
    <property type="entry name" value="GUANINE NUCLEOTIDE EXCHANGE FACTOR"/>
    <property type="match status" value="1"/>
</dbReference>
<dbReference type="Gene3D" id="1.20.870.10">
    <property type="entry name" value="Son of sevenless (SoS) protein Chain: S domain 1"/>
    <property type="match status" value="1"/>
</dbReference>
<feature type="region of interest" description="Disordered" evidence="10">
    <location>
        <begin position="1236"/>
        <end position="1319"/>
    </location>
</feature>
<evidence type="ECO:0000256" key="6">
    <source>
        <dbReference type="ARBA" id="ARBA00022829"/>
    </source>
</evidence>
<evidence type="ECO:0000256" key="7">
    <source>
        <dbReference type="ARBA" id="ARBA00023242"/>
    </source>
</evidence>
<dbReference type="PROSITE" id="PS50212">
    <property type="entry name" value="RASGEF_NTER"/>
    <property type="match status" value="1"/>
</dbReference>
<feature type="compositionally biased region" description="Low complexity" evidence="10">
    <location>
        <begin position="1270"/>
        <end position="1282"/>
    </location>
</feature>
<keyword evidence="3" id="KW-0132">Cell division</keyword>
<feature type="compositionally biased region" description="Polar residues" evidence="10">
    <location>
        <begin position="704"/>
        <end position="715"/>
    </location>
</feature>
<evidence type="ECO:0000256" key="3">
    <source>
        <dbReference type="ARBA" id="ARBA00022618"/>
    </source>
</evidence>
<dbReference type="InterPro" id="IPR001895">
    <property type="entry name" value="RASGEF_cat_dom"/>
</dbReference>
<feature type="region of interest" description="Disordered" evidence="10">
    <location>
        <begin position="20"/>
        <end position="70"/>
    </location>
</feature>
<evidence type="ECO:0000313" key="13">
    <source>
        <dbReference type="EMBL" id="KAJ1916366.1"/>
    </source>
</evidence>
<dbReference type="GO" id="GO:0005085">
    <property type="term" value="F:guanyl-nucleotide exchange factor activity"/>
    <property type="evidence" value="ECO:0007669"/>
    <property type="project" value="UniProtKB-KW"/>
</dbReference>
<feature type="compositionally biased region" description="Basic residues" evidence="10">
    <location>
        <begin position="1569"/>
        <end position="1581"/>
    </location>
</feature>
<keyword evidence="14" id="KW-1185">Reference proteome</keyword>
<keyword evidence="5" id="KW-0498">Mitosis</keyword>
<dbReference type="Proteomes" id="UP001150538">
    <property type="component" value="Unassembled WGS sequence"/>
</dbReference>
<organism evidence="13 14">
    <name type="scientific">Mycoemilia scoparia</name>
    <dbReference type="NCBI Taxonomy" id="417184"/>
    <lineage>
        <taxon>Eukaryota</taxon>
        <taxon>Fungi</taxon>
        <taxon>Fungi incertae sedis</taxon>
        <taxon>Zoopagomycota</taxon>
        <taxon>Kickxellomycotina</taxon>
        <taxon>Kickxellomycetes</taxon>
        <taxon>Kickxellales</taxon>
        <taxon>Kickxellaceae</taxon>
        <taxon>Mycoemilia</taxon>
    </lineage>
</organism>
<dbReference type="Gene3D" id="1.10.840.10">
    <property type="entry name" value="Ras guanine-nucleotide exchange factors catalytic domain"/>
    <property type="match status" value="1"/>
</dbReference>
<feature type="compositionally biased region" description="Polar residues" evidence="10">
    <location>
        <begin position="404"/>
        <end position="414"/>
    </location>
</feature>
<feature type="region of interest" description="Disordered" evidence="10">
    <location>
        <begin position="1508"/>
        <end position="1621"/>
    </location>
</feature>
<dbReference type="Pfam" id="PF00617">
    <property type="entry name" value="RasGEF"/>
    <property type="match status" value="1"/>
</dbReference>
<evidence type="ECO:0000256" key="9">
    <source>
        <dbReference type="PROSITE-ProRule" id="PRU00168"/>
    </source>
</evidence>
<feature type="region of interest" description="Disordered" evidence="10">
    <location>
        <begin position="248"/>
        <end position="298"/>
    </location>
</feature>
<evidence type="ECO:0000256" key="2">
    <source>
        <dbReference type="ARBA" id="ARBA00008585"/>
    </source>
</evidence>